<dbReference type="OMA" id="VKKDMLH"/>
<evidence type="ECO:0000313" key="2">
    <source>
        <dbReference type="Proteomes" id="UP000038009"/>
    </source>
</evidence>
<organism evidence="1 2">
    <name type="scientific">Leptomonas seymouri</name>
    <dbReference type="NCBI Taxonomy" id="5684"/>
    <lineage>
        <taxon>Eukaryota</taxon>
        <taxon>Discoba</taxon>
        <taxon>Euglenozoa</taxon>
        <taxon>Kinetoplastea</taxon>
        <taxon>Metakinetoplastina</taxon>
        <taxon>Trypanosomatida</taxon>
        <taxon>Trypanosomatidae</taxon>
        <taxon>Leishmaniinae</taxon>
        <taxon>Leptomonas</taxon>
    </lineage>
</organism>
<protein>
    <submittedName>
        <fullName evidence="1">Uncharacterized protein</fullName>
    </submittedName>
</protein>
<dbReference type="AlphaFoldDB" id="A0A0N0P630"/>
<comment type="caution">
    <text evidence="1">The sequence shown here is derived from an EMBL/GenBank/DDBJ whole genome shotgun (WGS) entry which is preliminary data.</text>
</comment>
<keyword evidence="2" id="KW-1185">Reference proteome</keyword>
<gene>
    <name evidence="1" type="ORF">ABL78_4245</name>
</gene>
<dbReference type="OrthoDB" id="270962at2759"/>
<proteinExistence type="predicted"/>
<accession>A0A0N0P630</accession>
<sequence>MMRRCQRFFLQFLLPTPFDHQSVAVPSIPTTKSMVQKILPSKSELSRVDEVGLLLKHLPAACDKAKELQHDAQYASRYYRARFRRGSQLQHKQCAHVASLSSPAAQKWARAQLIPITDPFHCL</sequence>
<dbReference type="Proteomes" id="UP000038009">
    <property type="component" value="Unassembled WGS sequence"/>
</dbReference>
<name>A0A0N0P630_LEPSE</name>
<evidence type="ECO:0000313" key="1">
    <source>
        <dbReference type="EMBL" id="KPI86687.1"/>
    </source>
</evidence>
<dbReference type="EMBL" id="LJSK01000120">
    <property type="protein sequence ID" value="KPI86687.1"/>
    <property type="molecule type" value="Genomic_DNA"/>
</dbReference>
<reference evidence="1 2" key="1">
    <citation type="journal article" date="2015" name="PLoS Pathog.">
        <title>Leptomonas seymouri: Adaptations to the Dixenous Life Cycle Analyzed by Genome Sequencing, Transcriptome Profiling and Co-infection with Leishmania donovani.</title>
        <authorList>
            <person name="Kraeva N."/>
            <person name="Butenko A."/>
            <person name="Hlavacova J."/>
            <person name="Kostygov A."/>
            <person name="Myskova J."/>
            <person name="Grybchuk D."/>
            <person name="Lestinova T."/>
            <person name="Votypka J."/>
            <person name="Volf P."/>
            <person name="Opperdoes F."/>
            <person name="Flegontov P."/>
            <person name="Lukes J."/>
            <person name="Yurchenko V."/>
        </authorList>
    </citation>
    <scope>NUCLEOTIDE SEQUENCE [LARGE SCALE GENOMIC DNA]</scope>
    <source>
        <strain evidence="1 2">ATCC 30220</strain>
    </source>
</reference>
<dbReference type="VEuPathDB" id="TriTrypDB:Lsey_0120_0120"/>